<evidence type="ECO:0000313" key="14">
    <source>
        <dbReference type="RefSeq" id="XP_010428071.1"/>
    </source>
</evidence>
<comment type="catalytic activity">
    <reaction evidence="9">
        <text>a long chain fatty alcohol + a fatty acyl-CoA = a long-chain alcohol wax ester + CoA</text>
        <dbReference type="Rhea" id="RHEA:38443"/>
        <dbReference type="ChEBI" id="CHEBI:17135"/>
        <dbReference type="ChEBI" id="CHEBI:57287"/>
        <dbReference type="ChEBI" id="CHEBI:77636"/>
        <dbReference type="ChEBI" id="CHEBI:235323"/>
        <dbReference type="EC" id="2.3.1.75"/>
    </reaction>
</comment>
<evidence type="ECO:0000256" key="7">
    <source>
        <dbReference type="ARBA" id="ARBA00023315"/>
    </source>
</evidence>
<keyword evidence="6" id="KW-0256">Endoplasmic reticulum</keyword>
<comment type="subcellular location">
    <subcellularLocation>
        <location evidence="1">Cell membrane</location>
        <topology evidence="1">Single-pass membrane protein</topology>
    </subcellularLocation>
    <subcellularLocation>
        <location evidence="2">Endoplasmic reticulum membrane</location>
    </subcellularLocation>
</comment>
<accession>A0ABM0TLC0</accession>
<keyword evidence="13" id="KW-1185">Reference proteome</keyword>
<dbReference type="Proteomes" id="UP000694864">
    <property type="component" value="Chromosome 9"/>
</dbReference>
<feature type="domain" description="O-acyltransferase WSD1-like N-terminal" evidence="11">
    <location>
        <begin position="103"/>
        <end position="259"/>
    </location>
</feature>
<comment type="catalytic activity">
    <reaction evidence="10">
        <text>an acyl-CoA + a 1,2-diacyl-sn-glycerol = a triacyl-sn-glycerol + CoA</text>
        <dbReference type="Rhea" id="RHEA:10868"/>
        <dbReference type="ChEBI" id="CHEBI:17815"/>
        <dbReference type="ChEBI" id="CHEBI:57287"/>
        <dbReference type="ChEBI" id="CHEBI:58342"/>
        <dbReference type="ChEBI" id="CHEBI:64615"/>
        <dbReference type="EC" id="2.3.1.20"/>
    </reaction>
</comment>
<reference evidence="14" key="2">
    <citation type="submission" date="2025-08" db="UniProtKB">
        <authorList>
            <consortium name="RefSeq"/>
        </authorList>
    </citation>
    <scope>IDENTIFICATION</scope>
    <source>
        <tissue evidence="14">Leaf</tissue>
    </source>
</reference>
<dbReference type="InterPro" id="IPR045034">
    <property type="entry name" value="O-acyltransferase_WSD1-like"/>
</dbReference>
<proteinExistence type="inferred from homology"/>
<evidence type="ECO:0000256" key="3">
    <source>
        <dbReference type="ARBA" id="ARBA00004771"/>
    </source>
</evidence>
<comment type="pathway">
    <text evidence="3">Glycerolipid metabolism; triacylglycerol biosynthesis.</text>
</comment>
<dbReference type="SUPFAM" id="SSF52777">
    <property type="entry name" value="CoA-dependent acyltransferases"/>
    <property type="match status" value="1"/>
</dbReference>
<evidence type="ECO:0000313" key="13">
    <source>
        <dbReference type="Proteomes" id="UP000694864"/>
    </source>
</evidence>
<dbReference type="GeneID" id="104712796"/>
<organism evidence="13 14">
    <name type="scientific">Camelina sativa</name>
    <name type="common">False flax</name>
    <name type="synonym">Myagrum sativum</name>
    <dbReference type="NCBI Taxonomy" id="90675"/>
    <lineage>
        <taxon>Eukaryota</taxon>
        <taxon>Viridiplantae</taxon>
        <taxon>Streptophyta</taxon>
        <taxon>Embryophyta</taxon>
        <taxon>Tracheophyta</taxon>
        <taxon>Spermatophyta</taxon>
        <taxon>Magnoliopsida</taxon>
        <taxon>eudicotyledons</taxon>
        <taxon>Gunneridae</taxon>
        <taxon>Pentapetalae</taxon>
        <taxon>rosids</taxon>
        <taxon>malvids</taxon>
        <taxon>Brassicales</taxon>
        <taxon>Brassicaceae</taxon>
        <taxon>Camelineae</taxon>
        <taxon>Camelina</taxon>
    </lineage>
</organism>
<dbReference type="InterPro" id="IPR009721">
    <property type="entry name" value="O-acyltransferase_WSD1_C"/>
</dbReference>
<evidence type="ECO:0000256" key="1">
    <source>
        <dbReference type="ARBA" id="ARBA00004162"/>
    </source>
</evidence>
<evidence type="ECO:0000256" key="4">
    <source>
        <dbReference type="ARBA" id="ARBA00005189"/>
    </source>
</evidence>
<evidence type="ECO:0000256" key="6">
    <source>
        <dbReference type="ARBA" id="ARBA00022824"/>
    </source>
</evidence>
<evidence type="ECO:0000259" key="11">
    <source>
        <dbReference type="Pfam" id="PF03007"/>
    </source>
</evidence>
<evidence type="ECO:0000256" key="10">
    <source>
        <dbReference type="ARBA" id="ARBA00048109"/>
    </source>
</evidence>
<keyword evidence="7" id="KW-0012">Acyltransferase</keyword>
<dbReference type="PANTHER" id="PTHR31650">
    <property type="entry name" value="O-ACYLTRANSFERASE (WSD1-LIKE) FAMILY PROTEIN"/>
    <property type="match status" value="1"/>
</dbReference>
<dbReference type="RefSeq" id="XP_010428071.1">
    <property type="nucleotide sequence ID" value="XM_010429769.2"/>
</dbReference>
<comment type="pathway">
    <text evidence="4">Lipid metabolism.</text>
</comment>
<reference evidence="13" key="1">
    <citation type="journal article" date="2014" name="Nat. Commun.">
        <title>The emerging biofuel crop Camelina sativa retains a highly undifferentiated hexaploid genome structure.</title>
        <authorList>
            <person name="Kagale S."/>
            <person name="Koh C."/>
            <person name="Nixon J."/>
            <person name="Bollina V."/>
            <person name="Clarke W.E."/>
            <person name="Tuteja R."/>
            <person name="Spillane C."/>
            <person name="Robinson S.J."/>
            <person name="Links M.G."/>
            <person name="Clarke C."/>
            <person name="Higgins E.E."/>
            <person name="Huebert T."/>
            <person name="Sharpe A.G."/>
            <person name="Parkin I.A."/>
        </authorList>
    </citation>
    <scope>NUCLEOTIDE SEQUENCE [LARGE SCALE GENOMIC DNA]</scope>
    <source>
        <strain evidence="13">cv. DH55</strain>
    </source>
</reference>
<feature type="domain" description="O-acyltransferase WSD1 C-terminal" evidence="12">
    <location>
        <begin position="322"/>
        <end position="466"/>
    </location>
</feature>
<keyword evidence="5" id="KW-0808">Transferase</keyword>
<sequence length="479" mass="53871">MAIERQVTEGEEPVSPFARLFSLPGHGVFNIVTIGCKTEGNPSTIVEGLKNTLINHPRFSSILVTGHGEYKGKAKWIPTKVKVEDHVIVPDIDPNIENPDEYLENYTSRMALSPMDMSKPLWEFHLLKLKTSHAEYVFLARFHHSLGDGMSLMSLLLACARKIYDPEALPTFVAPKKSKAKNVCFALVAWLWFIVRVMFHTCVEVIKSMVFICCARGASAHIIAKPGATLSTNKFIHQIIKLDDVKMVKNAMNMTVNDVLFGMVQAGLFQYLNQRFDLQTSSKSRKILDKQCLHGVVFFNLRPNRDIEDLANMMAKGSKCRWGNSIGYVLIPLEMKSSANVFEYVRQSKTIMDRKKHSFEPLFSHGLLKLTMEVFGFKALTILLKRIFGSTTMIFSNVVGPTEEISLFGHQICYIGASSYGIPQELIINVQSYVDKLIINIGVDVEVIPDPHHLCDLIIEALHKMKSAAPQKIFHASEV</sequence>
<evidence type="ECO:0000259" key="12">
    <source>
        <dbReference type="Pfam" id="PF06974"/>
    </source>
</evidence>
<name>A0ABM0TLC0_CAMSA</name>
<dbReference type="Gene3D" id="3.30.559.10">
    <property type="entry name" value="Chloramphenicol acetyltransferase-like domain"/>
    <property type="match status" value="1"/>
</dbReference>
<comment type="similarity">
    <text evidence="8">In the N-terminal section; belongs to the long-chain O-acyltransferase family.</text>
</comment>
<evidence type="ECO:0000256" key="2">
    <source>
        <dbReference type="ARBA" id="ARBA00004586"/>
    </source>
</evidence>
<protein>
    <submittedName>
        <fullName evidence="14">O-acyltransferase WSD1-like</fullName>
    </submittedName>
</protein>
<dbReference type="InterPro" id="IPR004255">
    <property type="entry name" value="O-acyltransferase_WSD1_N"/>
</dbReference>
<dbReference type="PANTHER" id="PTHR31650:SF25">
    <property type="entry name" value="WAX ESTER SYNTHASE_DIACYLGLYCEROL ACYLTRANSFERASE 2"/>
    <property type="match status" value="1"/>
</dbReference>
<evidence type="ECO:0000256" key="9">
    <source>
        <dbReference type="ARBA" id="ARBA00047604"/>
    </source>
</evidence>
<dbReference type="Pfam" id="PF03007">
    <property type="entry name" value="WS_DGAT_cat"/>
    <property type="match status" value="1"/>
</dbReference>
<dbReference type="Pfam" id="PF06974">
    <property type="entry name" value="WS_DGAT_C"/>
    <property type="match status" value="1"/>
</dbReference>
<gene>
    <name evidence="14" type="primary">LOC104712796</name>
</gene>
<evidence type="ECO:0000256" key="8">
    <source>
        <dbReference type="ARBA" id="ARBA00024360"/>
    </source>
</evidence>
<evidence type="ECO:0000256" key="5">
    <source>
        <dbReference type="ARBA" id="ARBA00022679"/>
    </source>
</evidence>
<dbReference type="InterPro" id="IPR023213">
    <property type="entry name" value="CAT-like_dom_sf"/>
</dbReference>